<dbReference type="SUPFAM" id="SSF63817">
    <property type="entry name" value="Sortase"/>
    <property type="match status" value="1"/>
</dbReference>
<dbReference type="NCBIfam" id="NF033748">
    <property type="entry name" value="class_F_sortase"/>
    <property type="match status" value="1"/>
</dbReference>
<dbReference type="InterPro" id="IPR042001">
    <property type="entry name" value="Sortase_F"/>
</dbReference>
<keyword evidence="1" id="KW-0378">Hydrolase</keyword>
<sequence>MALWPEGPTARTGGRHGTPWRAAGAVLVALTALAGVGLLGASMQGAPTPPAPVAAAAPDFEPTLPAATPSGSPRPKAASGSPRPADKAATPAPAPVPLSRSEPVTVAIKRIGVSATILNLKLNKDRTLQVPPLKKADLAGWYSLGPTPGELGNAVIVGHVTTKTAPAVFFKLGELRPKDVITVTRKDGITASFTVDGVKSYPKRKFPTDLVYGPNDKPGLRLVTCGGEFDAKTHNYQDNVIVFATATG</sequence>
<comment type="caution">
    <text evidence="4">The sequence shown here is derived from an EMBL/GenBank/DDBJ whole genome shotgun (WGS) entry which is preliminary data.</text>
</comment>
<keyword evidence="3" id="KW-0812">Transmembrane</keyword>
<dbReference type="Gene3D" id="2.40.260.10">
    <property type="entry name" value="Sortase"/>
    <property type="match status" value="1"/>
</dbReference>
<dbReference type="EMBL" id="BONE01000011">
    <property type="protein sequence ID" value="GIF72390.1"/>
    <property type="molecule type" value="Genomic_DNA"/>
</dbReference>
<dbReference type="RefSeq" id="WP_203711855.1">
    <property type="nucleotide sequence ID" value="NZ_BONE01000011.1"/>
</dbReference>
<evidence type="ECO:0000256" key="3">
    <source>
        <dbReference type="SAM" id="Phobius"/>
    </source>
</evidence>
<gene>
    <name evidence="4" type="ORF">Asi02nite_19080</name>
</gene>
<evidence type="ECO:0008006" key="6">
    <source>
        <dbReference type="Google" id="ProtNLM"/>
    </source>
</evidence>
<keyword evidence="3" id="KW-0472">Membrane</keyword>
<evidence type="ECO:0000313" key="4">
    <source>
        <dbReference type="EMBL" id="GIF72390.1"/>
    </source>
</evidence>
<feature type="region of interest" description="Disordered" evidence="2">
    <location>
        <begin position="46"/>
        <end position="99"/>
    </location>
</feature>
<protein>
    <recommendedName>
        <fullName evidence="6">Sortase family protein</fullName>
    </recommendedName>
</protein>
<organism evidence="4 5">
    <name type="scientific">Asanoa siamensis</name>
    <dbReference type="NCBI Taxonomy" id="926357"/>
    <lineage>
        <taxon>Bacteria</taxon>
        <taxon>Bacillati</taxon>
        <taxon>Actinomycetota</taxon>
        <taxon>Actinomycetes</taxon>
        <taxon>Micromonosporales</taxon>
        <taxon>Micromonosporaceae</taxon>
        <taxon>Asanoa</taxon>
    </lineage>
</organism>
<dbReference type="Proteomes" id="UP000604117">
    <property type="component" value="Unassembled WGS sequence"/>
</dbReference>
<dbReference type="CDD" id="cd05829">
    <property type="entry name" value="Sortase_F"/>
    <property type="match status" value="1"/>
</dbReference>
<evidence type="ECO:0000313" key="5">
    <source>
        <dbReference type="Proteomes" id="UP000604117"/>
    </source>
</evidence>
<reference evidence="4 5" key="1">
    <citation type="submission" date="2021-01" db="EMBL/GenBank/DDBJ databases">
        <title>Whole genome shotgun sequence of Asanoa siamensis NBRC 107932.</title>
        <authorList>
            <person name="Komaki H."/>
            <person name="Tamura T."/>
        </authorList>
    </citation>
    <scope>NUCLEOTIDE SEQUENCE [LARGE SCALE GENOMIC DNA]</scope>
    <source>
        <strain evidence="4 5">NBRC 107932</strain>
    </source>
</reference>
<dbReference type="Pfam" id="PF04203">
    <property type="entry name" value="Sortase"/>
    <property type="match status" value="1"/>
</dbReference>
<proteinExistence type="predicted"/>
<name>A0ABQ4CM93_9ACTN</name>
<keyword evidence="3" id="KW-1133">Transmembrane helix</keyword>
<feature type="transmembrane region" description="Helical" evidence="3">
    <location>
        <begin position="20"/>
        <end position="41"/>
    </location>
</feature>
<evidence type="ECO:0000256" key="2">
    <source>
        <dbReference type="SAM" id="MobiDB-lite"/>
    </source>
</evidence>
<keyword evidence="5" id="KW-1185">Reference proteome</keyword>
<accession>A0ABQ4CM93</accession>
<evidence type="ECO:0000256" key="1">
    <source>
        <dbReference type="ARBA" id="ARBA00022801"/>
    </source>
</evidence>
<dbReference type="InterPro" id="IPR023365">
    <property type="entry name" value="Sortase_dom-sf"/>
</dbReference>
<dbReference type="InterPro" id="IPR005754">
    <property type="entry name" value="Sortase"/>
</dbReference>